<evidence type="ECO:0000313" key="2">
    <source>
        <dbReference type="Proteomes" id="UP000017981"/>
    </source>
</evidence>
<organism evidence="1 2">
    <name type="scientific">Crocosphaera watsonii WH 0005</name>
    <dbReference type="NCBI Taxonomy" id="423472"/>
    <lineage>
        <taxon>Bacteria</taxon>
        <taxon>Bacillati</taxon>
        <taxon>Cyanobacteriota</taxon>
        <taxon>Cyanophyceae</taxon>
        <taxon>Oscillatoriophycideae</taxon>
        <taxon>Chroococcales</taxon>
        <taxon>Aphanothecaceae</taxon>
        <taxon>Crocosphaera</taxon>
    </lineage>
</organism>
<dbReference type="EMBL" id="CAQL01001070">
    <property type="protein sequence ID" value="CCQ58714.1"/>
    <property type="molecule type" value="Genomic_DNA"/>
</dbReference>
<dbReference type="AlphaFoldDB" id="T2J0K8"/>
<comment type="caution">
    <text evidence="1">The sequence shown here is derived from an EMBL/GenBank/DDBJ whole genome shotgun (WGS) entry which is preliminary data.</text>
</comment>
<sequence length="63" mass="7491">MFSVQLRNDLKYNQPLSWRLTKEQKDNLNHAWKDDKTIEKTVECIDKFWNSNSTTNDISDPCS</sequence>
<dbReference type="Proteomes" id="UP000017981">
    <property type="component" value="Unassembled WGS sequence"/>
</dbReference>
<evidence type="ECO:0000313" key="1">
    <source>
        <dbReference type="EMBL" id="CCQ58714.1"/>
    </source>
</evidence>
<gene>
    <name evidence="1" type="ORF">CWATWH0005_4949</name>
</gene>
<accession>T2J0K8</accession>
<name>T2J0K8_CROWT</name>
<reference evidence="1 2" key="2">
    <citation type="submission" date="2013-09" db="EMBL/GenBank/DDBJ databases">
        <title>Whole genome comparison of six Crocosphaera watsonii strains with differing phenotypes.</title>
        <authorList>
            <person name="Bench S.R."/>
            <person name="Heller P."/>
            <person name="Frank I."/>
            <person name="Arciniega M."/>
            <person name="Shilova I.N."/>
            <person name="Zehr J.P."/>
        </authorList>
    </citation>
    <scope>NUCLEOTIDE SEQUENCE [LARGE SCALE GENOMIC DNA]</scope>
    <source>
        <strain evidence="1 2">WH 0005</strain>
    </source>
</reference>
<proteinExistence type="predicted"/>
<reference evidence="1 2" key="1">
    <citation type="submission" date="2013-01" db="EMBL/GenBank/DDBJ databases">
        <authorList>
            <person name="Bench S."/>
        </authorList>
    </citation>
    <scope>NUCLEOTIDE SEQUENCE [LARGE SCALE GENOMIC DNA]</scope>
    <source>
        <strain evidence="1 2">WH 0005</strain>
    </source>
</reference>
<dbReference type="RefSeq" id="WP_021833966.1">
    <property type="nucleotide sequence ID" value="NZ_CAQL01001070.1"/>
</dbReference>
<protein>
    <submittedName>
        <fullName evidence="1">Uncharacterized protein</fullName>
    </submittedName>
</protein>